<dbReference type="EMBL" id="AP003019">
    <property type="protein sequence ID" value="BAC22254.1"/>
    <property type="molecule type" value="Genomic_DNA"/>
</dbReference>
<dbReference type="EMBL" id="AP007257">
    <property type="protein sequence ID" value="BAD72563.1"/>
    <property type="molecule type" value="Genomic_DNA"/>
</dbReference>
<reference evidence="2" key="1">
    <citation type="submission" date="2000-12" db="EMBL/GenBank/DDBJ databases">
        <title>Oryza sativa nipponbare(GA3) genomic DNA, chromosome 6, BAC clone:OSJNBa0035I03.</title>
        <authorList>
            <person name="Sasaki T."/>
            <person name="Matsumoto T."/>
            <person name="Yamamoto K."/>
        </authorList>
    </citation>
    <scope>NUCLEOTIDE SEQUENCE</scope>
</reference>
<protein>
    <submittedName>
        <fullName evidence="2">Uncharacterized protein</fullName>
    </submittedName>
</protein>
<organism evidence="2 4">
    <name type="scientific">Oryza sativa subsp. japonica</name>
    <name type="common">Rice</name>
    <dbReference type="NCBI Taxonomy" id="39947"/>
    <lineage>
        <taxon>Eukaryota</taxon>
        <taxon>Viridiplantae</taxon>
        <taxon>Streptophyta</taxon>
        <taxon>Embryophyta</taxon>
        <taxon>Tracheophyta</taxon>
        <taxon>Spermatophyta</taxon>
        <taxon>Magnoliopsida</taxon>
        <taxon>Liliopsida</taxon>
        <taxon>Poales</taxon>
        <taxon>Poaceae</taxon>
        <taxon>BOP clade</taxon>
        <taxon>Oryzoideae</taxon>
        <taxon>Oryzeae</taxon>
        <taxon>Oryzinae</taxon>
        <taxon>Oryza</taxon>
        <taxon>Oryza sativa</taxon>
    </lineage>
</organism>
<gene>
    <name evidence="2" type="ORF">OSJNBa0035I03.32</name>
    <name evidence="3" type="ORF">OSJNBb0019L07.14</name>
</gene>
<reference evidence="4" key="4">
    <citation type="journal article" date="2008" name="Nucleic Acids Res.">
        <title>The rice annotation project database (RAP-DB): 2008 update.</title>
        <authorList>
            <consortium name="The rice annotation project (RAP)"/>
        </authorList>
    </citation>
    <scope>GENOME REANNOTATION</scope>
    <source>
        <strain evidence="4">cv. Nipponbare</strain>
    </source>
</reference>
<sequence>MGLLKRRLQEGNDASSAAAACLKRTWFSPEEPIGRGKTHQHPKRKAAPTGVAATGPKARPSPVVLLSAAKECMSASVELLANPLQRAATVPTPCRRLAIKKESRPPLCFHSIHVVELEREKVREKDGSPLPRTSPSSVAILRCTSRRRKRTDAWKEAHRRLQRPLMALPSLPPRPSYLCTNGPLGRIAVVSILQPQQPHRCCPPLLLVTMHRSPPSPAAPPDNEVDQTNWSAAEVATATVKADGGHRRGVVARYLVAERSIGGMVASREPAIMVRRSPWKPPSPIGHVPVAWEKGKPPCLGVGCSQIKG</sequence>
<evidence type="ECO:0000313" key="4">
    <source>
        <dbReference type="Proteomes" id="UP000000763"/>
    </source>
</evidence>
<reference evidence="4" key="3">
    <citation type="journal article" date="2005" name="Nature">
        <title>The map-based sequence of the rice genome.</title>
        <authorList>
            <consortium name="International rice genome sequencing project (IRGSP)"/>
            <person name="Matsumoto T."/>
            <person name="Wu J."/>
            <person name="Kanamori H."/>
            <person name="Katayose Y."/>
            <person name="Fujisawa M."/>
            <person name="Namiki N."/>
            <person name="Mizuno H."/>
            <person name="Yamamoto K."/>
            <person name="Antonio B.A."/>
            <person name="Baba T."/>
            <person name="Sakata K."/>
            <person name="Nagamura Y."/>
            <person name="Aoki H."/>
            <person name="Arikawa K."/>
            <person name="Arita K."/>
            <person name="Bito T."/>
            <person name="Chiden Y."/>
            <person name="Fujitsuka N."/>
            <person name="Fukunaka R."/>
            <person name="Hamada M."/>
            <person name="Harada C."/>
            <person name="Hayashi A."/>
            <person name="Hijishita S."/>
            <person name="Honda M."/>
            <person name="Hosokawa S."/>
            <person name="Ichikawa Y."/>
            <person name="Idonuma A."/>
            <person name="Iijima M."/>
            <person name="Ikeda M."/>
            <person name="Ikeno M."/>
            <person name="Ito K."/>
            <person name="Ito S."/>
            <person name="Ito T."/>
            <person name="Ito Y."/>
            <person name="Ito Y."/>
            <person name="Iwabuchi A."/>
            <person name="Kamiya K."/>
            <person name="Karasawa W."/>
            <person name="Kurita K."/>
            <person name="Katagiri S."/>
            <person name="Kikuta A."/>
            <person name="Kobayashi H."/>
            <person name="Kobayashi N."/>
            <person name="Machita K."/>
            <person name="Maehara T."/>
            <person name="Masukawa M."/>
            <person name="Mizubayashi T."/>
            <person name="Mukai Y."/>
            <person name="Nagasaki H."/>
            <person name="Nagata Y."/>
            <person name="Naito S."/>
            <person name="Nakashima M."/>
            <person name="Nakama Y."/>
            <person name="Nakamichi Y."/>
            <person name="Nakamura M."/>
            <person name="Meguro A."/>
            <person name="Negishi M."/>
            <person name="Ohta I."/>
            <person name="Ohta T."/>
            <person name="Okamoto M."/>
            <person name="Ono N."/>
            <person name="Saji S."/>
            <person name="Sakaguchi M."/>
            <person name="Sakai K."/>
            <person name="Shibata M."/>
            <person name="Shimokawa T."/>
            <person name="Song J."/>
            <person name="Takazaki Y."/>
            <person name="Terasawa K."/>
            <person name="Tsugane M."/>
            <person name="Tsuji K."/>
            <person name="Ueda S."/>
            <person name="Waki K."/>
            <person name="Yamagata H."/>
            <person name="Yamamoto M."/>
            <person name="Yamamoto S."/>
            <person name="Yamane H."/>
            <person name="Yoshiki S."/>
            <person name="Yoshihara R."/>
            <person name="Yukawa K."/>
            <person name="Zhong H."/>
            <person name="Yano M."/>
            <person name="Yuan Q."/>
            <person name="Ouyang S."/>
            <person name="Liu J."/>
            <person name="Jones K.M."/>
            <person name="Gansberger K."/>
            <person name="Moffat K."/>
            <person name="Hill J."/>
            <person name="Bera J."/>
            <person name="Fadrosh D."/>
            <person name="Jin S."/>
            <person name="Johri S."/>
            <person name="Kim M."/>
            <person name="Overton L."/>
            <person name="Reardon M."/>
            <person name="Tsitrin T."/>
            <person name="Vuong H."/>
            <person name="Weaver B."/>
            <person name="Ciecko A."/>
            <person name="Tallon L."/>
            <person name="Jackson J."/>
            <person name="Pai G."/>
            <person name="Aken S.V."/>
            <person name="Utterback T."/>
            <person name="Reidmuller S."/>
            <person name="Feldblyum T."/>
            <person name="Hsiao J."/>
            <person name="Zismann V."/>
            <person name="Iobst S."/>
            <person name="de Vazeille A.R."/>
            <person name="Buell C.R."/>
            <person name="Ying K."/>
            <person name="Li Y."/>
            <person name="Lu T."/>
            <person name="Huang Y."/>
            <person name="Zhao Q."/>
            <person name="Feng Q."/>
            <person name="Zhang L."/>
            <person name="Zhu J."/>
            <person name="Weng Q."/>
            <person name="Mu J."/>
            <person name="Lu Y."/>
            <person name="Fan D."/>
            <person name="Liu Y."/>
            <person name="Guan J."/>
            <person name="Zhang Y."/>
            <person name="Yu S."/>
            <person name="Liu X."/>
            <person name="Zhang Y."/>
            <person name="Hong G."/>
            <person name="Han B."/>
            <person name="Choisne N."/>
            <person name="Demange N."/>
            <person name="Orjeda G."/>
            <person name="Samain S."/>
            <person name="Cattolico L."/>
            <person name="Pelletier E."/>
            <person name="Couloux A."/>
            <person name="Segurens B."/>
            <person name="Wincker P."/>
            <person name="D'Hont A."/>
            <person name="Scarpelli C."/>
            <person name="Weissenbach J."/>
            <person name="Salanoubat M."/>
            <person name="Quetier F."/>
            <person name="Yu Y."/>
            <person name="Kim H.R."/>
            <person name="Rambo T."/>
            <person name="Currie J."/>
            <person name="Collura K."/>
            <person name="Luo M."/>
            <person name="Yang T."/>
            <person name="Ammiraju J.S.S."/>
            <person name="Engler F."/>
            <person name="Soderlund C."/>
            <person name="Wing R.A."/>
            <person name="Palmer L.E."/>
            <person name="de la Bastide M."/>
            <person name="Spiegel L."/>
            <person name="Nascimento L."/>
            <person name="Zutavern T."/>
            <person name="O'Shaughnessy A."/>
            <person name="Dike S."/>
            <person name="Dedhia N."/>
            <person name="Preston R."/>
            <person name="Balija V."/>
            <person name="McCombie W.R."/>
            <person name="Chow T."/>
            <person name="Chen H."/>
            <person name="Chung M."/>
            <person name="Chen C."/>
            <person name="Shaw J."/>
            <person name="Wu H."/>
            <person name="Hsiao K."/>
            <person name="Chao Y."/>
            <person name="Chu M."/>
            <person name="Cheng C."/>
            <person name="Hour A."/>
            <person name="Lee P."/>
            <person name="Lin S."/>
            <person name="Lin Y."/>
            <person name="Liou J."/>
            <person name="Liu S."/>
            <person name="Hsing Y."/>
            <person name="Raghuvanshi S."/>
            <person name="Mohanty A."/>
            <person name="Bharti A.K."/>
            <person name="Gaur A."/>
            <person name="Gupta V."/>
            <person name="Kumar D."/>
            <person name="Ravi V."/>
            <person name="Vij S."/>
            <person name="Kapur A."/>
            <person name="Khurana P."/>
            <person name="Khurana P."/>
            <person name="Khurana J.P."/>
            <person name="Tyagi A.K."/>
            <person name="Gaikwad K."/>
            <person name="Singh A."/>
            <person name="Dalal V."/>
            <person name="Srivastava S."/>
            <person name="Dixit A."/>
            <person name="Pal A.K."/>
            <person name="Ghazi I.A."/>
            <person name="Yadav M."/>
            <person name="Pandit A."/>
            <person name="Bhargava A."/>
            <person name="Sureshbabu K."/>
            <person name="Batra K."/>
            <person name="Sharma T.R."/>
            <person name="Mohapatra T."/>
            <person name="Singh N.K."/>
            <person name="Messing J."/>
            <person name="Nelson A.B."/>
            <person name="Fuks G."/>
            <person name="Kavchok S."/>
            <person name="Keizer G."/>
            <person name="Linton E."/>
            <person name="Llaca V."/>
            <person name="Song R."/>
            <person name="Tanyolac B."/>
            <person name="Young S."/>
            <person name="Ho-Il K."/>
            <person name="Hahn J.H."/>
            <person name="Sangsakoo G."/>
            <person name="Vanavichit A."/>
            <person name="de Mattos Luiz.A.T."/>
            <person name="Zimmer P.D."/>
            <person name="Malone G."/>
            <person name="Dellagostin O."/>
            <person name="de Oliveira A.C."/>
            <person name="Bevan M."/>
            <person name="Bancroft I."/>
            <person name="Minx P."/>
            <person name="Cordum H."/>
            <person name="Wilson R."/>
            <person name="Cheng Z."/>
            <person name="Jin W."/>
            <person name="Jiang J."/>
            <person name="Leong S.A."/>
            <person name="Iwama H."/>
            <person name="Gojobori T."/>
            <person name="Itoh T."/>
            <person name="Niimura Y."/>
            <person name="Fujii Y."/>
            <person name="Habara T."/>
            <person name="Sakai H."/>
            <person name="Sato Y."/>
            <person name="Wilson G."/>
            <person name="Kumar K."/>
            <person name="McCouch S."/>
            <person name="Juretic N."/>
            <person name="Hoen D."/>
            <person name="Wright S."/>
            <person name="Bruskiewich R."/>
            <person name="Bureau T."/>
            <person name="Miyao A."/>
            <person name="Hirochika H."/>
            <person name="Nishikawa T."/>
            <person name="Kadowaki K."/>
            <person name="Sugiura M."/>
            <person name="Burr B."/>
            <person name="Sasaki T."/>
        </authorList>
    </citation>
    <scope>NUCLEOTIDE SEQUENCE [LARGE SCALE GENOMIC DNA]</scope>
    <source>
        <strain evidence="4">cv. Nipponbare</strain>
    </source>
</reference>
<feature type="compositionally biased region" description="Basic residues" evidence="1">
    <location>
        <begin position="36"/>
        <end position="46"/>
    </location>
</feature>
<feature type="region of interest" description="Disordered" evidence="1">
    <location>
        <begin position="30"/>
        <end position="58"/>
    </location>
</feature>
<proteinExistence type="predicted"/>
<dbReference type="Proteomes" id="UP000000763">
    <property type="component" value="Chromosome 6"/>
</dbReference>
<name>Q8H5Z9_ORYSJ</name>
<evidence type="ECO:0000313" key="2">
    <source>
        <dbReference type="EMBL" id="BAC22254.1"/>
    </source>
</evidence>
<accession>Q8H5Z9</accession>
<reference evidence="3" key="2">
    <citation type="submission" date="2004-09" db="EMBL/GenBank/DDBJ databases">
        <title>Oryza sativa nipponbare(GA3) genomic DNA, chromosome 6, BAC clone:OSJNBb0019L07.</title>
        <authorList>
            <person name="Sasaki T."/>
            <person name="Matsumoto T."/>
            <person name="Fujisawa M."/>
        </authorList>
    </citation>
    <scope>NUCLEOTIDE SEQUENCE</scope>
</reference>
<evidence type="ECO:0000313" key="3">
    <source>
        <dbReference type="EMBL" id="BAD72563.1"/>
    </source>
</evidence>
<dbReference type="AlphaFoldDB" id="Q8H5Z9"/>
<evidence type="ECO:0000256" key="1">
    <source>
        <dbReference type="SAM" id="MobiDB-lite"/>
    </source>
</evidence>